<evidence type="ECO:0000259" key="7">
    <source>
        <dbReference type="SMART" id="SM00893"/>
    </source>
</evidence>
<dbReference type="Gene3D" id="3.40.50.1220">
    <property type="entry name" value="TPP-binding domain"/>
    <property type="match status" value="1"/>
</dbReference>
<organism evidence="8 9">
    <name type="scientific">Ilumatobacter coccineus (strain NBRC 103263 / KCTC 29153 / YM16-304)</name>
    <dbReference type="NCBI Taxonomy" id="1313172"/>
    <lineage>
        <taxon>Bacteria</taxon>
        <taxon>Bacillati</taxon>
        <taxon>Actinomycetota</taxon>
        <taxon>Acidimicrobiia</taxon>
        <taxon>Acidimicrobiales</taxon>
        <taxon>Ilumatobacteraceae</taxon>
        <taxon>Ilumatobacter</taxon>
    </lineage>
</organism>
<protein>
    <submittedName>
        <fullName evidence="8">Electron transfer flavoprotein alpha subunit</fullName>
    </submittedName>
</protein>
<feature type="binding site" evidence="6">
    <location>
        <begin position="250"/>
        <end position="254"/>
    </location>
    <ligand>
        <name>FAD</name>
        <dbReference type="ChEBI" id="CHEBI:57692"/>
    </ligand>
</feature>
<dbReference type="SMART" id="SM00893">
    <property type="entry name" value="ETF"/>
    <property type="match status" value="1"/>
</dbReference>
<dbReference type="InterPro" id="IPR014730">
    <property type="entry name" value="ETF_a/b_N"/>
</dbReference>
<comment type="cofactor">
    <cofactor evidence="6">
        <name>FAD</name>
        <dbReference type="ChEBI" id="CHEBI:57692"/>
    </cofactor>
    <text evidence="6">Binds 1 FAD per dimer.</text>
</comment>
<dbReference type="PANTHER" id="PTHR43153:SF1">
    <property type="entry name" value="ELECTRON TRANSFER FLAVOPROTEIN SUBUNIT ALPHA, MITOCHONDRIAL"/>
    <property type="match status" value="1"/>
</dbReference>
<dbReference type="GO" id="GO:0009055">
    <property type="term" value="F:electron transfer activity"/>
    <property type="evidence" value="ECO:0007669"/>
    <property type="project" value="InterPro"/>
</dbReference>
<feature type="binding site" evidence="6">
    <location>
        <begin position="236"/>
        <end position="237"/>
    </location>
    <ligand>
        <name>FAD</name>
        <dbReference type="ChEBI" id="CHEBI:57692"/>
    </ligand>
</feature>
<dbReference type="FunFam" id="3.40.50.1220:FF:000001">
    <property type="entry name" value="Electron transfer flavoprotein, alpha subunit"/>
    <property type="match status" value="1"/>
</dbReference>
<dbReference type="AlphaFoldDB" id="A0A6C7EBB3"/>
<keyword evidence="4 6" id="KW-0274">FAD</keyword>
<evidence type="ECO:0000256" key="3">
    <source>
        <dbReference type="ARBA" id="ARBA00022630"/>
    </source>
</evidence>
<name>A0A6C7EBB3_ILUCY</name>
<dbReference type="KEGG" id="aym:YM304_09920"/>
<dbReference type="Gene3D" id="3.40.50.620">
    <property type="entry name" value="HUPs"/>
    <property type="match status" value="1"/>
</dbReference>
<dbReference type="PANTHER" id="PTHR43153">
    <property type="entry name" value="ELECTRON TRANSFER FLAVOPROTEIN ALPHA"/>
    <property type="match status" value="1"/>
</dbReference>
<evidence type="ECO:0000256" key="2">
    <source>
        <dbReference type="ARBA" id="ARBA00011355"/>
    </source>
</evidence>
<keyword evidence="9" id="KW-1185">Reference proteome</keyword>
<comment type="function">
    <text evidence="5">The electron transfer flavoprotein serves as a specific electron acceptor for other dehydrogenases. It transfers the electrons to the main respiratory chain via ETF-ubiquinone oxidoreductase (ETF dehydrogenase).</text>
</comment>
<keyword evidence="3" id="KW-0285">Flavoprotein</keyword>
<dbReference type="InterPro" id="IPR014729">
    <property type="entry name" value="Rossmann-like_a/b/a_fold"/>
</dbReference>
<accession>A0A6C7EBB3</accession>
<feature type="binding site" evidence="6">
    <location>
        <position position="211"/>
    </location>
    <ligand>
        <name>FAD</name>
        <dbReference type="ChEBI" id="CHEBI:57692"/>
    </ligand>
</feature>
<dbReference type="PIRSF" id="PIRSF000089">
    <property type="entry name" value="Electra_flavoP_a"/>
    <property type="match status" value="1"/>
</dbReference>
<dbReference type="OrthoDB" id="9770286at2"/>
<reference evidence="8 9" key="1">
    <citation type="journal article" date="2013" name="Int. J. Syst. Evol. Microbiol.">
        <title>Ilumatobacter nonamiense sp. nov. and Ilumatobacter coccineum sp. nov., isolated from seashore sand.</title>
        <authorList>
            <person name="Matsumoto A."/>
            <person name="Kasai H."/>
            <person name="Matsuo Y."/>
            <person name="Shizuri Y."/>
            <person name="Ichikawa N."/>
            <person name="Fujita N."/>
            <person name="Omura S."/>
            <person name="Takahashi Y."/>
        </authorList>
    </citation>
    <scope>NUCLEOTIDE SEQUENCE [LARGE SCALE GENOMIC DNA]</scope>
    <source>
        <strain evidence="9">NBRC 103263 / KCTC 29153 / YM16-304</strain>
    </source>
</reference>
<dbReference type="InterPro" id="IPR029035">
    <property type="entry name" value="DHS-like_NAD/FAD-binding_dom"/>
</dbReference>
<evidence type="ECO:0000256" key="5">
    <source>
        <dbReference type="ARBA" id="ARBA00025649"/>
    </source>
</evidence>
<dbReference type="SUPFAM" id="SSF52467">
    <property type="entry name" value="DHS-like NAD/FAD-binding domain"/>
    <property type="match status" value="1"/>
</dbReference>
<dbReference type="InterPro" id="IPR014731">
    <property type="entry name" value="ETF_asu_C"/>
</dbReference>
<proteinExistence type="inferred from homology"/>
<dbReference type="RefSeq" id="WP_015440553.1">
    <property type="nucleotide sequence ID" value="NC_020520.1"/>
</dbReference>
<dbReference type="Pfam" id="PF01012">
    <property type="entry name" value="ETF"/>
    <property type="match status" value="1"/>
</dbReference>
<dbReference type="Pfam" id="PF00766">
    <property type="entry name" value="ETF_alpha"/>
    <property type="match status" value="1"/>
</dbReference>
<evidence type="ECO:0000313" key="9">
    <source>
        <dbReference type="Proteomes" id="UP000011863"/>
    </source>
</evidence>
<evidence type="ECO:0000256" key="4">
    <source>
        <dbReference type="ARBA" id="ARBA00022827"/>
    </source>
</evidence>
<dbReference type="InterPro" id="IPR001308">
    <property type="entry name" value="ETF_a/FixB"/>
</dbReference>
<gene>
    <name evidence="8" type="primary">etfA</name>
    <name evidence="8" type="ORF">YM304_09920</name>
</gene>
<comment type="similarity">
    <text evidence="1">Belongs to the ETF alpha-subunit/FixB family.</text>
</comment>
<feature type="domain" description="Electron transfer flavoprotein alpha/beta-subunit N-terminal" evidence="7">
    <location>
        <begin position="6"/>
        <end position="187"/>
    </location>
</feature>
<dbReference type="GO" id="GO:0050660">
    <property type="term" value="F:flavin adenine dinucleotide binding"/>
    <property type="evidence" value="ECO:0007669"/>
    <property type="project" value="InterPro"/>
</dbReference>
<dbReference type="SUPFAM" id="SSF52402">
    <property type="entry name" value="Adenine nucleotide alpha hydrolases-like"/>
    <property type="match status" value="1"/>
</dbReference>
<comment type="subunit">
    <text evidence="2">Heterodimer of an alpha and a beta subunit.</text>
</comment>
<evidence type="ECO:0000256" key="1">
    <source>
        <dbReference type="ARBA" id="ARBA00005817"/>
    </source>
</evidence>
<evidence type="ECO:0000256" key="6">
    <source>
        <dbReference type="PIRSR" id="PIRSR000089-1"/>
    </source>
</evidence>
<dbReference type="Proteomes" id="UP000011863">
    <property type="component" value="Chromosome"/>
</dbReference>
<feature type="binding site" evidence="6">
    <location>
        <position position="288"/>
    </location>
    <ligand>
        <name>FAD</name>
        <dbReference type="ChEBI" id="CHEBI:57692"/>
    </ligand>
</feature>
<sequence length="321" mass="32256">MAIDNIWVFAQADGGTASTGTLELLTKANSLGGTVTAFVAGSAGDAAASLADHGAAKIYETGDLAGALPGAAVSAAMKAVIDGGDSPDLIMFPQNYEGRDVMSRLSVKLDRTVLTNSTDISVDGDSVSVQTPIFGGAKIVTSTFTGEGPFIAAFRPKSFEPAGGVGAAGEVVSAPVPDLGATGGATVTAVHVEETSGPKLDEAAVVVSGGRGLGESEKFEMIETLASVLKGAPGASRAIVDAGWVPYSYQVGQTGKVVKPTVYIAAGISGATQHMVGMKGSKNIIAINKDKEAPIFGVADLGIVGDVHKVLPQLLEALAAR</sequence>
<dbReference type="GO" id="GO:0033539">
    <property type="term" value="P:fatty acid beta-oxidation using acyl-CoA dehydrogenase"/>
    <property type="evidence" value="ECO:0007669"/>
    <property type="project" value="TreeGrafter"/>
</dbReference>
<dbReference type="EMBL" id="AP012057">
    <property type="protein sequence ID" value="BAN01306.1"/>
    <property type="molecule type" value="Genomic_DNA"/>
</dbReference>
<feature type="binding site" evidence="6">
    <location>
        <begin position="267"/>
        <end position="274"/>
    </location>
    <ligand>
        <name>FAD</name>
        <dbReference type="ChEBI" id="CHEBI:57692"/>
    </ligand>
</feature>
<evidence type="ECO:0000313" key="8">
    <source>
        <dbReference type="EMBL" id="BAN01306.1"/>
    </source>
</evidence>